<dbReference type="SUPFAM" id="SSF56801">
    <property type="entry name" value="Acetyl-CoA synthetase-like"/>
    <property type="match status" value="1"/>
</dbReference>
<feature type="region of interest" description="Disordered" evidence="6">
    <location>
        <begin position="1041"/>
        <end position="1062"/>
    </location>
</feature>
<dbReference type="Gene3D" id="3.40.50.12780">
    <property type="entry name" value="N-terminal domain of ligase-like"/>
    <property type="match status" value="1"/>
</dbReference>
<name>C1E189_MICCC</name>
<dbReference type="InterPro" id="IPR032387">
    <property type="entry name" value="ACAS_N"/>
</dbReference>
<dbReference type="InterPro" id="IPR036736">
    <property type="entry name" value="ACP-like_sf"/>
</dbReference>
<evidence type="ECO:0000313" key="9">
    <source>
        <dbReference type="Proteomes" id="UP000002009"/>
    </source>
</evidence>
<feature type="region of interest" description="Disordered" evidence="6">
    <location>
        <begin position="876"/>
        <end position="917"/>
    </location>
</feature>
<feature type="domain" description="Carrier" evidence="7">
    <location>
        <begin position="1133"/>
        <end position="1211"/>
    </location>
</feature>
<evidence type="ECO:0000256" key="2">
    <source>
        <dbReference type="ARBA" id="ARBA00013275"/>
    </source>
</evidence>
<evidence type="ECO:0000256" key="5">
    <source>
        <dbReference type="ARBA" id="ARBA00022840"/>
    </source>
</evidence>
<feature type="compositionally biased region" description="Low complexity" evidence="6">
    <location>
        <begin position="1436"/>
        <end position="1455"/>
    </location>
</feature>
<dbReference type="RefSeq" id="XP_002500438.1">
    <property type="nucleotide sequence ID" value="XM_002500392.1"/>
</dbReference>
<feature type="region of interest" description="Disordered" evidence="6">
    <location>
        <begin position="257"/>
        <end position="299"/>
    </location>
</feature>
<dbReference type="CDD" id="cd00586">
    <property type="entry name" value="4HBT"/>
    <property type="match status" value="1"/>
</dbReference>
<dbReference type="OMA" id="HYTVEMI"/>
<dbReference type="GO" id="GO:0005829">
    <property type="term" value="C:cytosol"/>
    <property type="evidence" value="ECO:0007669"/>
    <property type="project" value="TreeGrafter"/>
</dbReference>
<keyword evidence="9" id="KW-1185">Reference proteome</keyword>
<feature type="region of interest" description="Disordered" evidence="6">
    <location>
        <begin position="36"/>
        <end position="60"/>
    </location>
</feature>
<sequence length="1462" mass="156937">MVVATASGDGFAPHKGALDTAARAAETMWWWDPADRADRAKDGGGAPGKTKGVVASGARAGAWRTRDELVPAGSGVKTPTPARDRARWTPWDELVDCSEAPYFRWFAGAKTNAAFNAVDRHVLDGRGDDCALTTLPEEEDPKAGVDGARLSVTRRELLGAVAAAARDLRDRHGVKPRDRVLFHMPTDATHFAYMLACQRLGAAYSATAVDSVEGVLASRTADLAPKLVIAYAEPVVHGGQPVDCAAKLRSALDALNREGSEGSEPTGRGNEQSKGNKRTKKASSNDVDPKSKVPKTNVPAPALVLLPRWGAKKNVASAGAAQFRSLRDEDAFKSAQKICACEPCDSDHPLFVSYTSGSTGKPKGVVHGHGGYVSGVLQSMTTVFECAPGEGGDGVKGGILTVGSAGWITGQSYMLMGPLLAGVRSVVMVGSPVYPTPLRMIRAVESEGCTLLKTGSAVVRQLMTDPSNAAKVDAIDTSTLRCATFCAEPVSVEVHKYSHDHITDKFINSYWATEHGAMVFSRDVAAPNGLTARGVIKSDARTWPLPWVSAALDSESSDVVIAGPYPSLALTVFGDVQNVYDQNWRGDFAKYKETYWPKDGGGFVQGDVARASGEKGGGFTFHGRSDEVINVNGNRVGTEQIERCLWNLEADGYGVKDCAVVGAPDFVKGTTPVAFVVFEPLARGGKKRKVGAGAPDLAAFKSAAATAVGDKVGSYAAPDHIFAVNALPKTITNKTARKTLQMLLAGGEPPSGNLARAEVLPPIAEAVAEWRLTAATTTSTIDLGKYWRRYTMDDHNIQGRAIVPGAGWLALIAHEAGTSKLADVAFMRGVFEPDTTIRVVKRRRLMQATAGEETILKASLVSGDAAPETIGPDVFGRGVALGSPSKKKPARGKENGVEENSVADNGVEQSDASRNKNAEAVGVKITDDSNHEQHYRRCSALRLEYGGAYRAIERVAWSGHAFRAECFPRTHLAAVLDAGLQVVCASVRANTFIPVAVADFQITEGVDAFDESRRCVVHGEILEQYPEFLVADLRYEYEGVQGSSGVQGSKSGGVQGSSGKKKKKASVVSSSSAAAATTGNGVFASMGRARFARVEGTKPRLQPTKAKEANPTASPFGSQTLDPKTALARLRQLTTEQRVDAVRSVIGSIVSDLTDADVDFSKTVFDNGMHSLNAVELLSRLNQTLGTGVTTKLVVNDAPMADFAVAVAEHATTFESTADDPNAKPFPNVDYANLNEIVRRRLAGKTVGNTPYWFLFKYITYNFWKKSFQFFRIGGHKFLMNPPREIDLSLEVRMDRVVEFRDVDMNQHYTVEMIVARSVDGVEQLMAKSGLTHIEHYYRRNLFAAKIQSTFHKELAHGDRYVIKTKITKVTGSLMDIRVAFLDPDDVLCFEILWTILIVLDSNERLLLDWENVDLMDSGRRLIAGPGKGRAEAPTSASKGLKSSSKPSSVAGVESGRTIHTK</sequence>
<dbReference type="Gene3D" id="1.10.1200.10">
    <property type="entry name" value="ACP-like"/>
    <property type="match status" value="1"/>
</dbReference>
<evidence type="ECO:0000256" key="1">
    <source>
        <dbReference type="ARBA" id="ARBA00006432"/>
    </source>
</evidence>
<reference evidence="8 9" key="1">
    <citation type="journal article" date="2009" name="Science">
        <title>Green evolution and dynamic adaptations revealed by genomes of the marine picoeukaryotes Micromonas.</title>
        <authorList>
            <person name="Worden A.Z."/>
            <person name="Lee J.H."/>
            <person name="Mock T."/>
            <person name="Rouze P."/>
            <person name="Simmons M.P."/>
            <person name="Aerts A.L."/>
            <person name="Allen A.E."/>
            <person name="Cuvelier M.L."/>
            <person name="Derelle E."/>
            <person name="Everett M.V."/>
            <person name="Foulon E."/>
            <person name="Grimwood J."/>
            <person name="Gundlach H."/>
            <person name="Henrissat B."/>
            <person name="Napoli C."/>
            <person name="McDonald S.M."/>
            <person name="Parker M.S."/>
            <person name="Rombauts S."/>
            <person name="Salamov A."/>
            <person name="Von Dassow P."/>
            <person name="Badger J.H."/>
            <person name="Coutinho P.M."/>
            <person name="Demir E."/>
            <person name="Dubchak I."/>
            <person name="Gentemann C."/>
            <person name="Eikrem W."/>
            <person name="Gready J.E."/>
            <person name="John U."/>
            <person name="Lanier W."/>
            <person name="Lindquist E.A."/>
            <person name="Lucas S."/>
            <person name="Mayer K.F."/>
            <person name="Moreau H."/>
            <person name="Not F."/>
            <person name="Otillar R."/>
            <person name="Panaud O."/>
            <person name="Pangilinan J."/>
            <person name="Paulsen I."/>
            <person name="Piegu B."/>
            <person name="Poliakov A."/>
            <person name="Robbens S."/>
            <person name="Schmutz J."/>
            <person name="Toulza E."/>
            <person name="Wyss T."/>
            <person name="Zelensky A."/>
            <person name="Zhou K."/>
            <person name="Armbrust E.V."/>
            <person name="Bhattacharya D."/>
            <person name="Goodenough U.W."/>
            <person name="Van de Peer Y."/>
            <person name="Grigoriev I.V."/>
        </authorList>
    </citation>
    <scope>NUCLEOTIDE SEQUENCE [LARGE SCALE GENOMIC DNA]</scope>
    <source>
        <strain evidence="9">RCC299 / NOUM17</strain>
    </source>
</reference>
<feature type="compositionally biased region" description="Polar residues" evidence="6">
    <location>
        <begin position="1111"/>
        <end position="1120"/>
    </location>
</feature>
<organism evidence="8 9">
    <name type="scientific">Micromonas commoda (strain RCC299 / NOUM17 / CCMP2709)</name>
    <name type="common">Picoplanktonic green alga</name>
    <dbReference type="NCBI Taxonomy" id="296587"/>
    <lineage>
        <taxon>Eukaryota</taxon>
        <taxon>Viridiplantae</taxon>
        <taxon>Chlorophyta</taxon>
        <taxon>Mamiellophyceae</taxon>
        <taxon>Mamiellales</taxon>
        <taxon>Mamiellaceae</taxon>
        <taxon>Micromonas</taxon>
    </lineage>
</organism>
<dbReference type="GO" id="GO:0003987">
    <property type="term" value="F:acetate-CoA ligase activity"/>
    <property type="evidence" value="ECO:0007669"/>
    <property type="project" value="UniProtKB-EC"/>
</dbReference>
<proteinExistence type="inferred from homology"/>
<dbReference type="Pfam" id="PF00550">
    <property type="entry name" value="PP-binding"/>
    <property type="match status" value="1"/>
</dbReference>
<dbReference type="EMBL" id="CP001324">
    <property type="protein sequence ID" value="ACO61696.1"/>
    <property type="molecule type" value="Genomic_DNA"/>
</dbReference>
<dbReference type="SUPFAM" id="SSF47336">
    <property type="entry name" value="ACP-like"/>
    <property type="match status" value="1"/>
</dbReference>
<dbReference type="Pfam" id="PF13279">
    <property type="entry name" value="4HBT_2"/>
    <property type="match status" value="1"/>
</dbReference>
<dbReference type="KEGG" id="mis:MICPUN_56785"/>
<dbReference type="InterPro" id="IPR029069">
    <property type="entry name" value="HotDog_dom_sf"/>
</dbReference>
<feature type="region of interest" description="Disordered" evidence="6">
    <location>
        <begin position="1094"/>
        <end position="1120"/>
    </location>
</feature>
<dbReference type="STRING" id="296587.C1E189"/>
<dbReference type="InterPro" id="IPR045851">
    <property type="entry name" value="AMP-bd_C_sf"/>
</dbReference>
<feature type="region of interest" description="Disordered" evidence="6">
    <location>
        <begin position="1425"/>
        <end position="1462"/>
    </location>
</feature>
<gene>
    <name evidence="8" type="ORF">MICPUN_56785</name>
</gene>
<keyword evidence="3" id="KW-0436">Ligase</keyword>
<keyword evidence="4" id="KW-0547">Nucleotide-binding</keyword>
<evidence type="ECO:0000313" key="8">
    <source>
        <dbReference type="EMBL" id="ACO61696.1"/>
    </source>
</evidence>
<dbReference type="InterPro" id="IPR025110">
    <property type="entry name" value="AMP-bd_C"/>
</dbReference>
<keyword evidence="5" id="KW-0067">ATP-binding</keyword>
<dbReference type="GeneID" id="8242060"/>
<dbReference type="PROSITE" id="PS00455">
    <property type="entry name" value="AMP_BINDING"/>
    <property type="match status" value="1"/>
</dbReference>
<dbReference type="eggNOG" id="KOG1175">
    <property type="taxonomic scope" value="Eukaryota"/>
</dbReference>
<dbReference type="PROSITE" id="PS50075">
    <property type="entry name" value="CARRIER"/>
    <property type="match status" value="1"/>
</dbReference>
<evidence type="ECO:0000259" key="7">
    <source>
        <dbReference type="PROSITE" id="PS50075"/>
    </source>
</evidence>
<evidence type="ECO:0000256" key="4">
    <source>
        <dbReference type="ARBA" id="ARBA00022741"/>
    </source>
</evidence>
<comment type="similarity">
    <text evidence="1">Belongs to the ATP-dependent AMP-binding enzyme family.</text>
</comment>
<dbReference type="Gene3D" id="3.10.129.10">
    <property type="entry name" value="Hotdog Thioesterase"/>
    <property type="match status" value="1"/>
</dbReference>
<dbReference type="InterPro" id="IPR009081">
    <property type="entry name" value="PP-bd_ACP"/>
</dbReference>
<evidence type="ECO:0000256" key="6">
    <source>
        <dbReference type="SAM" id="MobiDB-lite"/>
    </source>
</evidence>
<dbReference type="OrthoDB" id="203851at2759"/>
<dbReference type="Proteomes" id="UP000002009">
    <property type="component" value="Chromosome 3"/>
</dbReference>
<evidence type="ECO:0000256" key="3">
    <source>
        <dbReference type="ARBA" id="ARBA00022598"/>
    </source>
</evidence>
<dbReference type="GO" id="GO:0005524">
    <property type="term" value="F:ATP binding"/>
    <property type="evidence" value="ECO:0007669"/>
    <property type="project" value="UniProtKB-KW"/>
</dbReference>
<dbReference type="Pfam" id="PF16177">
    <property type="entry name" value="ACAS_N"/>
    <property type="match status" value="1"/>
</dbReference>
<dbReference type="Pfam" id="PF13193">
    <property type="entry name" value="AMP-binding_C"/>
    <property type="match status" value="1"/>
</dbReference>
<dbReference type="InterPro" id="IPR042104">
    <property type="entry name" value="PKS_dehydratase_sf"/>
</dbReference>
<dbReference type="Gene3D" id="3.10.129.110">
    <property type="entry name" value="Polyketide synthase dehydratase"/>
    <property type="match status" value="1"/>
</dbReference>
<dbReference type="EC" id="6.2.1.1" evidence="2"/>
<dbReference type="PANTHER" id="PTHR24095:SF14">
    <property type="entry name" value="ACETYL-COENZYME A SYNTHETASE 1"/>
    <property type="match status" value="1"/>
</dbReference>
<dbReference type="InParanoid" id="C1E189"/>
<dbReference type="Pfam" id="PF00501">
    <property type="entry name" value="AMP-binding"/>
    <property type="match status" value="1"/>
</dbReference>
<dbReference type="GO" id="GO:0006085">
    <property type="term" value="P:acetyl-CoA biosynthetic process"/>
    <property type="evidence" value="ECO:0007669"/>
    <property type="project" value="TreeGrafter"/>
</dbReference>
<dbReference type="PANTHER" id="PTHR24095">
    <property type="entry name" value="ACETYL-COENZYME A SYNTHETASE"/>
    <property type="match status" value="1"/>
</dbReference>
<dbReference type="SUPFAM" id="SSF54637">
    <property type="entry name" value="Thioesterase/thiol ester dehydrase-isomerase"/>
    <property type="match status" value="1"/>
</dbReference>
<protein>
    <recommendedName>
        <fullName evidence="2">acetate--CoA ligase</fullName>
        <ecNumber evidence="2">6.2.1.1</ecNumber>
    </recommendedName>
</protein>
<dbReference type="InterPro" id="IPR000873">
    <property type="entry name" value="AMP-dep_synth/lig_dom"/>
</dbReference>
<dbReference type="Gene3D" id="3.30.300.30">
    <property type="match status" value="1"/>
</dbReference>
<dbReference type="InterPro" id="IPR042099">
    <property type="entry name" value="ANL_N_sf"/>
</dbReference>
<dbReference type="InterPro" id="IPR020845">
    <property type="entry name" value="AMP-binding_CS"/>
</dbReference>
<accession>C1E189</accession>